<name>A0A834JED0_VESGE</name>
<evidence type="ECO:0000313" key="2">
    <source>
        <dbReference type="EMBL" id="KAF7385587.1"/>
    </source>
</evidence>
<feature type="region of interest" description="Disordered" evidence="1">
    <location>
        <begin position="1"/>
        <end position="61"/>
    </location>
</feature>
<comment type="caution">
    <text evidence="2">The sequence shown here is derived from an EMBL/GenBank/DDBJ whole genome shotgun (WGS) entry which is preliminary data.</text>
</comment>
<evidence type="ECO:0000256" key="1">
    <source>
        <dbReference type="SAM" id="MobiDB-lite"/>
    </source>
</evidence>
<organism evidence="2 3">
    <name type="scientific">Vespula germanica</name>
    <name type="common">German yellow jacket</name>
    <name type="synonym">Paravespula germanica</name>
    <dbReference type="NCBI Taxonomy" id="30212"/>
    <lineage>
        <taxon>Eukaryota</taxon>
        <taxon>Metazoa</taxon>
        <taxon>Ecdysozoa</taxon>
        <taxon>Arthropoda</taxon>
        <taxon>Hexapoda</taxon>
        <taxon>Insecta</taxon>
        <taxon>Pterygota</taxon>
        <taxon>Neoptera</taxon>
        <taxon>Endopterygota</taxon>
        <taxon>Hymenoptera</taxon>
        <taxon>Apocrita</taxon>
        <taxon>Aculeata</taxon>
        <taxon>Vespoidea</taxon>
        <taxon>Vespidae</taxon>
        <taxon>Vespinae</taxon>
        <taxon>Vespula</taxon>
    </lineage>
</organism>
<feature type="compositionally biased region" description="Basic and acidic residues" evidence="1">
    <location>
        <begin position="26"/>
        <end position="37"/>
    </location>
</feature>
<dbReference type="AlphaFoldDB" id="A0A834JED0"/>
<feature type="compositionally biased region" description="Acidic residues" evidence="1">
    <location>
        <begin position="1"/>
        <end position="25"/>
    </location>
</feature>
<feature type="compositionally biased region" description="Acidic residues" evidence="1">
    <location>
        <begin position="77"/>
        <end position="93"/>
    </location>
</feature>
<gene>
    <name evidence="2" type="ORF">HZH68_014017</name>
</gene>
<dbReference type="Proteomes" id="UP000617340">
    <property type="component" value="Unassembled WGS sequence"/>
</dbReference>
<feature type="region of interest" description="Disordered" evidence="1">
    <location>
        <begin position="77"/>
        <end position="104"/>
    </location>
</feature>
<keyword evidence="3" id="KW-1185">Reference proteome</keyword>
<sequence>MLNDDNGDDDDGDDDGDDEDDDDNADNDRVRERKRENTNLLRRIRKVQGTNERSEERAHGRQCRRCRKRVTIIFLDNDNDAAADDDDDDDDDADGHRRTSTTGVTLKVESKYNRSIINSPGLARKDVLGDNGRGSYAKQFCV</sequence>
<evidence type="ECO:0000313" key="3">
    <source>
        <dbReference type="Proteomes" id="UP000617340"/>
    </source>
</evidence>
<reference evidence="2" key="1">
    <citation type="journal article" date="2020" name="G3 (Bethesda)">
        <title>High-Quality Assemblies for Three Invasive Social Wasps from the &lt;i&gt;Vespula&lt;/i&gt; Genus.</title>
        <authorList>
            <person name="Harrop T.W.R."/>
            <person name="Guhlin J."/>
            <person name="McLaughlin G.M."/>
            <person name="Permina E."/>
            <person name="Stockwell P."/>
            <person name="Gilligan J."/>
            <person name="Le Lec M.F."/>
            <person name="Gruber M.A.M."/>
            <person name="Quinn O."/>
            <person name="Lovegrove M."/>
            <person name="Duncan E.J."/>
            <person name="Remnant E.J."/>
            <person name="Van Eeckhoven J."/>
            <person name="Graham B."/>
            <person name="Knapp R.A."/>
            <person name="Langford K.W."/>
            <person name="Kronenberg Z."/>
            <person name="Press M.O."/>
            <person name="Eacker S.M."/>
            <person name="Wilson-Rankin E.E."/>
            <person name="Purcell J."/>
            <person name="Lester P.J."/>
            <person name="Dearden P.K."/>
        </authorList>
    </citation>
    <scope>NUCLEOTIDE SEQUENCE</scope>
    <source>
        <strain evidence="2">Linc-1</strain>
    </source>
</reference>
<accession>A0A834JED0</accession>
<proteinExistence type="predicted"/>
<dbReference type="EMBL" id="JACSDZ010000016">
    <property type="protein sequence ID" value="KAF7385587.1"/>
    <property type="molecule type" value="Genomic_DNA"/>
</dbReference>
<protein>
    <submittedName>
        <fullName evidence="2">Uncharacterized protein</fullName>
    </submittedName>
</protein>